<sequence length="111" mass="12267">MVNLTNRRTYLRGDTVLGQVEAVDSSVVKIEEVEPEKGREQAAAASLMAVMEDREGSVPVPAQEVCRIPRQAFRAQIAENLPQTDVEDLVDLLQESDTCFALKDSELGFCK</sequence>
<accession>A0AAD5L0W3</accession>
<protein>
    <submittedName>
        <fullName evidence="1">Uncharacterized protein</fullName>
    </submittedName>
</protein>
<dbReference type="Proteomes" id="UP000820818">
    <property type="component" value="Linkage Group LG9"/>
</dbReference>
<keyword evidence="2" id="KW-1185">Reference proteome</keyword>
<evidence type="ECO:0000313" key="2">
    <source>
        <dbReference type="Proteomes" id="UP000820818"/>
    </source>
</evidence>
<comment type="caution">
    <text evidence="1">The sequence shown here is derived from an EMBL/GenBank/DDBJ whole genome shotgun (WGS) entry which is preliminary data.</text>
</comment>
<reference evidence="1 2" key="1">
    <citation type="submission" date="2022-05" db="EMBL/GenBank/DDBJ databases">
        <title>A multi-omics perspective on studying reproductive biology in Daphnia sinensis.</title>
        <authorList>
            <person name="Jia J."/>
        </authorList>
    </citation>
    <scope>NUCLEOTIDE SEQUENCE [LARGE SCALE GENOMIC DNA]</scope>
    <source>
        <strain evidence="1 2">WSL</strain>
    </source>
</reference>
<dbReference type="AlphaFoldDB" id="A0AAD5L0W3"/>
<evidence type="ECO:0000313" key="1">
    <source>
        <dbReference type="EMBL" id="KAI9553643.1"/>
    </source>
</evidence>
<organism evidence="1 2">
    <name type="scientific">Daphnia sinensis</name>
    <dbReference type="NCBI Taxonomy" id="1820382"/>
    <lineage>
        <taxon>Eukaryota</taxon>
        <taxon>Metazoa</taxon>
        <taxon>Ecdysozoa</taxon>
        <taxon>Arthropoda</taxon>
        <taxon>Crustacea</taxon>
        <taxon>Branchiopoda</taxon>
        <taxon>Diplostraca</taxon>
        <taxon>Cladocera</taxon>
        <taxon>Anomopoda</taxon>
        <taxon>Daphniidae</taxon>
        <taxon>Daphnia</taxon>
        <taxon>Daphnia similis group</taxon>
    </lineage>
</organism>
<gene>
    <name evidence="1" type="ORF">GHT06_021568</name>
</gene>
<dbReference type="EMBL" id="WJBH02000009">
    <property type="protein sequence ID" value="KAI9553643.1"/>
    <property type="molecule type" value="Genomic_DNA"/>
</dbReference>
<name>A0AAD5L0W3_9CRUS</name>
<proteinExistence type="predicted"/>